<dbReference type="InterPro" id="IPR005119">
    <property type="entry name" value="LysR_subst-bd"/>
</dbReference>
<dbReference type="InterPro" id="IPR000847">
    <property type="entry name" value="LysR_HTH_N"/>
</dbReference>
<dbReference type="Pfam" id="PF03466">
    <property type="entry name" value="LysR_substrate"/>
    <property type="match status" value="1"/>
</dbReference>
<dbReference type="GO" id="GO:0003700">
    <property type="term" value="F:DNA-binding transcription factor activity"/>
    <property type="evidence" value="ECO:0007669"/>
    <property type="project" value="InterPro"/>
</dbReference>
<dbReference type="EMBL" id="FOZC01000001">
    <property type="protein sequence ID" value="SFR65197.1"/>
    <property type="molecule type" value="Genomic_DNA"/>
</dbReference>
<dbReference type="Proteomes" id="UP000214760">
    <property type="component" value="Unassembled WGS sequence"/>
</dbReference>
<dbReference type="PANTHER" id="PTHR30419">
    <property type="entry name" value="HTH-TYPE TRANSCRIPTIONAL REGULATOR YBHD"/>
    <property type="match status" value="1"/>
</dbReference>
<dbReference type="SUPFAM" id="SSF46785">
    <property type="entry name" value="Winged helix' DNA-binding domain"/>
    <property type="match status" value="1"/>
</dbReference>
<dbReference type="PROSITE" id="PS50931">
    <property type="entry name" value="HTH_LYSR"/>
    <property type="match status" value="1"/>
</dbReference>
<protein>
    <submittedName>
        <fullName evidence="6">DNA-binding transcriptional regulator, LysR family</fullName>
    </submittedName>
</protein>
<name>A0A1I6IEI8_9FIRM</name>
<dbReference type="PANTHER" id="PTHR30419:SF8">
    <property type="entry name" value="NITROGEN ASSIMILATION TRANSCRIPTIONAL ACTIVATOR-RELATED"/>
    <property type="match status" value="1"/>
</dbReference>
<reference evidence="6 7" key="1">
    <citation type="submission" date="2016-10" db="EMBL/GenBank/DDBJ databases">
        <authorList>
            <person name="de Groot N.N."/>
        </authorList>
    </citation>
    <scope>NUCLEOTIDE SEQUENCE [LARGE SCALE GENOMIC DNA]</scope>
    <source>
        <strain evidence="6 7">F</strain>
    </source>
</reference>
<gene>
    <name evidence="6" type="ORF">SAMN02910262_00320</name>
</gene>
<dbReference type="GO" id="GO:0003677">
    <property type="term" value="F:DNA binding"/>
    <property type="evidence" value="ECO:0007669"/>
    <property type="project" value="UniProtKB-KW"/>
</dbReference>
<comment type="similarity">
    <text evidence="1">Belongs to the LysR transcriptional regulatory family.</text>
</comment>
<dbReference type="GO" id="GO:0005829">
    <property type="term" value="C:cytosol"/>
    <property type="evidence" value="ECO:0007669"/>
    <property type="project" value="TreeGrafter"/>
</dbReference>
<dbReference type="InterPro" id="IPR036390">
    <property type="entry name" value="WH_DNA-bd_sf"/>
</dbReference>
<dbReference type="FunFam" id="1.10.10.10:FF:000001">
    <property type="entry name" value="LysR family transcriptional regulator"/>
    <property type="match status" value="1"/>
</dbReference>
<dbReference type="InterPro" id="IPR050950">
    <property type="entry name" value="HTH-type_LysR_regulators"/>
</dbReference>
<evidence type="ECO:0000256" key="4">
    <source>
        <dbReference type="ARBA" id="ARBA00023163"/>
    </source>
</evidence>
<dbReference type="CDD" id="cd05466">
    <property type="entry name" value="PBP2_LTTR_substrate"/>
    <property type="match status" value="1"/>
</dbReference>
<dbReference type="Pfam" id="PF00126">
    <property type="entry name" value="HTH_1"/>
    <property type="match status" value="1"/>
</dbReference>
<evidence type="ECO:0000256" key="1">
    <source>
        <dbReference type="ARBA" id="ARBA00009437"/>
    </source>
</evidence>
<organism evidence="6 7">
    <name type="scientific">[Clostridium] aminophilum</name>
    <dbReference type="NCBI Taxonomy" id="1526"/>
    <lineage>
        <taxon>Bacteria</taxon>
        <taxon>Bacillati</taxon>
        <taxon>Bacillota</taxon>
        <taxon>Clostridia</taxon>
        <taxon>Lachnospirales</taxon>
        <taxon>Lachnospiraceae</taxon>
    </lineage>
</organism>
<keyword evidence="4" id="KW-0804">Transcription</keyword>
<evidence type="ECO:0000313" key="6">
    <source>
        <dbReference type="EMBL" id="SFR65197.1"/>
    </source>
</evidence>
<evidence type="ECO:0000313" key="7">
    <source>
        <dbReference type="Proteomes" id="UP000214760"/>
    </source>
</evidence>
<keyword evidence="3 6" id="KW-0238">DNA-binding</keyword>
<dbReference type="AlphaFoldDB" id="A0A1I6IEI8"/>
<accession>A0A1I6IEI8</accession>
<dbReference type="Gene3D" id="3.40.190.290">
    <property type="match status" value="1"/>
</dbReference>
<dbReference type="SUPFAM" id="SSF53850">
    <property type="entry name" value="Periplasmic binding protein-like II"/>
    <property type="match status" value="1"/>
</dbReference>
<dbReference type="InterPro" id="IPR036388">
    <property type="entry name" value="WH-like_DNA-bd_sf"/>
</dbReference>
<sequence length="349" mass="39451">MLYYVSEKPMAMKSVFTAFHSRNVTRASAAFAHDRLRPLKRKDPMELKDMNYLLAIAEEQSISKAAARLYMAQSSLSQFLTTCENEIGFRLFVRTANGVRPTAQGQLMIDYARKTLSEYHLLRDEMQDIADLKRGSVIMGISSFRGSYLVPPVLNAFHLEYPDIHVKIVEENSIVLEQLLLKGEIDLAMIVLPAENPRIQAEFLIKDEICLITSSTHPVMEFAHPTSKPDRTEIPKTIRIEDTAPFEFALNSYDTILGRESSKLFNRHGIVPNAYNDSLSALFSASIGASGRSLAFTYYTSRHYFHSAEFLAIDDEFLSIDLGIALPPGRYHSKAALALRDVFFRILQN</sequence>
<proteinExistence type="inferred from homology"/>
<keyword evidence="2" id="KW-0805">Transcription regulation</keyword>
<evidence type="ECO:0000256" key="2">
    <source>
        <dbReference type="ARBA" id="ARBA00023015"/>
    </source>
</evidence>
<feature type="domain" description="HTH lysR-type" evidence="5">
    <location>
        <begin position="45"/>
        <end position="102"/>
    </location>
</feature>
<dbReference type="Gene3D" id="1.10.10.10">
    <property type="entry name" value="Winged helix-like DNA-binding domain superfamily/Winged helix DNA-binding domain"/>
    <property type="match status" value="1"/>
</dbReference>
<evidence type="ECO:0000256" key="3">
    <source>
        <dbReference type="ARBA" id="ARBA00023125"/>
    </source>
</evidence>
<evidence type="ECO:0000259" key="5">
    <source>
        <dbReference type="PROSITE" id="PS50931"/>
    </source>
</evidence>